<evidence type="ECO:0000256" key="1">
    <source>
        <dbReference type="SAM" id="MobiDB-lite"/>
    </source>
</evidence>
<protein>
    <submittedName>
        <fullName evidence="2">Uncharacterized protein</fullName>
    </submittedName>
</protein>
<comment type="caution">
    <text evidence="2">The sequence shown here is derived from an EMBL/GenBank/DDBJ whole genome shotgun (WGS) entry which is preliminary data.</text>
</comment>
<keyword evidence="3" id="KW-1185">Reference proteome</keyword>
<accession>A0ABV4Y4S6</accession>
<evidence type="ECO:0000313" key="3">
    <source>
        <dbReference type="Proteomes" id="UP001576784"/>
    </source>
</evidence>
<evidence type="ECO:0000313" key="2">
    <source>
        <dbReference type="EMBL" id="MFB2898114.1"/>
    </source>
</evidence>
<name>A0ABV4Y4S6_9CYAN</name>
<feature type="region of interest" description="Disordered" evidence="1">
    <location>
        <begin position="248"/>
        <end position="276"/>
    </location>
</feature>
<dbReference type="Proteomes" id="UP001576784">
    <property type="component" value="Unassembled WGS sequence"/>
</dbReference>
<organism evidence="2 3">
    <name type="scientific">Floridaenema flaviceps BLCC-F50</name>
    <dbReference type="NCBI Taxonomy" id="3153642"/>
    <lineage>
        <taxon>Bacteria</taxon>
        <taxon>Bacillati</taxon>
        <taxon>Cyanobacteriota</taxon>
        <taxon>Cyanophyceae</taxon>
        <taxon>Oscillatoriophycideae</taxon>
        <taxon>Aerosakkonematales</taxon>
        <taxon>Aerosakkonemataceae</taxon>
        <taxon>Floridanema</taxon>
        <taxon>Floridanema flaviceps</taxon>
    </lineage>
</organism>
<feature type="compositionally biased region" description="Polar residues" evidence="1">
    <location>
        <begin position="257"/>
        <end position="276"/>
    </location>
</feature>
<gene>
    <name evidence="2" type="ORF">ACE1CI_34800</name>
</gene>
<reference evidence="2 3" key="1">
    <citation type="submission" date="2024-09" db="EMBL/GenBank/DDBJ databases">
        <title>Floridaenema gen nov. (Aerosakkonemataceae, Aerosakkonematales ord. nov., Cyanobacteria) from benthic tropical and subtropical fresh waters, with the description of four new species.</title>
        <authorList>
            <person name="Moretto J.A."/>
            <person name="Berthold D.E."/>
            <person name="Lefler F.W."/>
            <person name="Huang I.-S."/>
            <person name="Laughinghouse H. IV."/>
        </authorList>
    </citation>
    <scope>NUCLEOTIDE SEQUENCE [LARGE SCALE GENOMIC DNA]</scope>
    <source>
        <strain evidence="2 3">BLCC-F50</strain>
    </source>
</reference>
<proteinExistence type="predicted"/>
<sequence>MSLAVLDAGSLAVLAQSQHRGVSNNSNDDISSILNLVRGYGAIGEIVIIDNYASLNYFFGQNGDTVTLARQNGRWRIVAGRQTTSCARGSCQTDSCRADVNCLVRKGVPRNIAIQLISRLENSRARQERNVQSFRQAWARSNRNIAPFLGYWQNQNWPQTSQEIAISIWPSYRENKVCIIGISENSQYVIEGTVDGNTIRTQNGNFTLNRPVDFTEYIDSTKHFLIGAQPLNTWYLNSANNQKLENAGCTASLPRDSGQQTATGRVSTPSQSSPVTASSQELVFSNMGCTSNLRNILGQSAPDYCHSAEADSGILFDKFQQTKNPDGSITVDITLFNRGSADGLIEIYDANGNFVDGQIINGNKPPTGFLQSGYRMFVEYPQTWWSKYPQGDYRRDLKEQEFKNINIPAGGFVNITKSSNLALWYNTAMLVIEVSQLKDPEFTQQKSVKKFILGFAKEAVFSKNSETVINIFKSEPSLKGVFTLDFLDERKVGEVLQNLWEYTKTISFNESDGFWKEPKNPLYEAFKDVGLDTGNVGVENAIDRFLLPGLGTFVRSVRQGGNALNTLARLMDYNNAKKSGDKGTITIRNVSTTSRR</sequence>
<dbReference type="EMBL" id="JBHFNR010000279">
    <property type="protein sequence ID" value="MFB2898114.1"/>
    <property type="molecule type" value="Genomic_DNA"/>
</dbReference>